<evidence type="ECO:0000256" key="2">
    <source>
        <dbReference type="ARBA" id="ARBA00008682"/>
    </source>
</evidence>
<reference evidence="13" key="2">
    <citation type="journal article" date="2023" name="IMA Fungus">
        <title>Comparative genomic study of the Penicillium genus elucidates a diverse pangenome and 15 lateral gene transfer events.</title>
        <authorList>
            <person name="Petersen C."/>
            <person name="Sorensen T."/>
            <person name="Nielsen M.R."/>
            <person name="Sondergaard T.E."/>
            <person name="Sorensen J.L."/>
            <person name="Fitzpatrick D.A."/>
            <person name="Frisvad J.C."/>
            <person name="Nielsen K.L."/>
        </authorList>
    </citation>
    <scope>NUCLEOTIDE SEQUENCE</scope>
    <source>
        <strain evidence="13">IBT 23319</strain>
    </source>
</reference>
<keyword evidence="9" id="KW-0624">Polysaccharide degradation</keyword>
<dbReference type="InterPro" id="IPR017853">
    <property type="entry name" value="GH"/>
</dbReference>
<organism evidence="13 14">
    <name type="scientific">Penicillium citrinum</name>
    <dbReference type="NCBI Taxonomy" id="5077"/>
    <lineage>
        <taxon>Eukaryota</taxon>
        <taxon>Fungi</taxon>
        <taxon>Dikarya</taxon>
        <taxon>Ascomycota</taxon>
        <taxon>Pezizomycotina</taxon>
        <taxon>Eurotiomycetes</taxon>
        <taxon>Eurotiomycetidae</taxon>
        <taxon>Eurotiales</taxon>
        <taxon>Aspergillaceae</taxon>
        <taxon>Penicillium</taxon>
    </lineage>
</organism>
<keyword evidence="5" id="KW-0146">Chitin degradation</keyword>
<feature type="signal peptide" evidence="11">
    <location>
        <begin position="1"/>
        <end position="16"/>
    </location>
</feature>
<dbReference type="Gene3D" id="3.10.50.10">
    <property type="match status" value="1"/>
</dbReference>
<evidence type="ECO:0000313" key="14">
    <source>
        <dbReference type="Proteomes" id="UP001147733"/>
    </source>
</evidence>
<evidence type="ECO:0000256" key="6">
    <source>
        <dbReference type="ARBA" id="ARBA00023180"/>
    </source>
</evidence>
<dbReference type="PANTHER" id="PTHR11177">
    <property type="entry name" value="CHITINASE"/>
    <property type="match status" value="1"/>
</dbReference>
<evidence type="ECO:0000313" key="13">
    <source>
        <dbReference type="EMBL" id="KAJ5231853.1"/>
    </source>
</evidence>
<dbReference type="Proteomes" id="UP001147733">
    <property type="component" value="Unassembled WGS sequence"/>
</dbReference>
<dbReference type="Pfam" id="PF00704">
    <property type="entry name" value="Glyco_hydro_18"/>
    <property type="match status" value="1"/>
</dbReference>
<keyword evidence="11" id="KW-0732">Signal</keyword>
<dbReference type="EC" id="3.2.1.14" evidence="3"/>
<dbReference type="InterPro" id="IPR001223">
    <property type="entry name" value="Glyco_hydro18_cat"/>
</dbReference>
<dbReference type="GO" id="GO:0005576">
    <property type="term" value="C:extracellular region"/>
    <property type="evidence" value="ECO:0007669"/>
    <property type="project" value="TreeGrafter"/>
</dbReference>
<dbReference type="GO" id="GO:0000272">
    <property type="term" value="P:polysaccharide catabolic process"/>
    <property type="evidence" value="ECO:0007669"/>
    <property type="project" value="UniProtKB-KW"/>
</dbReference>
<dbReference type="RefSeq" id="XP_056500597.1">
    <property type="nucleotide sequence ID" value="XM_056645359.1"/>
</dbReference>
<dbReference type="OrthoDB" id="76388at2759"/>
<feature type="chain" id="PRO_5040917077" description="chitinase" evidence="11">
    <location>
        <begin position="17"/>
        <end position="449"/>
    </location>
</feature>
<dbReference type="InterPro" id="IPR011583">
    <property type="entry name" value="Chitinase_II/V-like_cat"/>
</dbReference>
<evidence type="ECO:0000256" key="1">
    <source>
        <dbReference type="ARBA" id="ARBA00000822"/>
    </source>
</evidence>
<comment type="caution">
    <text evidence="13">The sequence shown here is derived from an EMBL/GenBank/DDBJ whole genome shotgun (WGS) entry which is preliminary data.</text>
</comment>
<reference evidence="13" key="1">
    <citation type="submission" date="2022-11" db="EMBL/GenBank/DDBJ databases">
        <authorList>
            <person name="Petersen C."/>
        </authorList>
    </citation>
    <scope>NUCLEOTIDE SEQUENCE</scope>
    <source>
        <strain evidence="13">IBT 23319</strain>
    </source>
</reference>
<protein>
    <recommendedName>
        <fullName evidence="3">chitinase</fullName>
        <ecNumber evidence="3">3.2.1.14</ecNumber>
    </recommendedName>
</protein>
<dbReference type="Gene3D" id="3.20.20.80">
    <property type="entry name" value="Glycosidases"/>
    <property type="match status" value="1"/>
</dbReference>
<evidence type="ECO:0000256" key="11">
    <source>
        <dbReference type="SAM" id="SignalP"/>
    </source>
</evidence>
<dbReference type="GeneID" id="81384526"/>
<dbReference type="CDD" id="cd06548">
    <property type="entry name" value="GH18_chitinase"/>
    <property type="match status" value="1"/>
</dbReference>
<accession>A0A9W9P0Q0</accession>
<evidence type="ECO:0000256" key="5">
    <source>
        <dbReference type="ARBA" id="ARBA00023024"/>
    </source>
</evidence>
<feature type="domain" description="GH18" evidence="12">
    <location>
        <begin position="58"/>
        <end position="422"/>
    </location>
</feature>
<keyword evidence="8 10" id="KW-0326">Glycosidase</keyword>
<dbReference type="SUPFAM" id="SSF54556">
    <property type="entry name" value="Chitinase insertion domain"/>
    <property type="match status" value="1"/>
</dbReference>
<evidence type="ECO:0000256" key="10">
    <source>
        <dbReference type="RuleBase" id="RU000489"/>
    </source>
</evidence>
<dbReference type="FunFam" id="3.10.50.10:FF:000005">
    <property type="entry name" value="Endochitinase B1"/>
    <property type="match status" value="1"/>
</dbReference>
<dbReference type="GO" id="GO:0006032">
    <property type="term" value="P:chitin catabolic process"/>
    <property type="evidence" value="ECO:0007669"/>
    <property type="project" value="UniProtKB-KW"/>
</dbReference>
<dbReference type="InterPro" id="IPR001579">
    <property type="entry name" value="Glyco_hydro_18_chit_AS"/>
</dbReference>
<evidence type="ECO:0000259" key="12">
    <source>
        <dbReference type="PROSITE" id="PS51910"/>
    </source>
</evidence>
<dbReference type="PANTHER" id="PTHR11177:SF317">
    <property type="entry name" value="CHITINASE 12-RELATED"/>
    <property type="match status" value="1"/>
</dbReference>
<dbReference type="SMART" id="SM00636">
    <property type="entry name" value="Glyco_18"/>
    <property type="match status" value="1"/>
</dbReference>
<keyword evidence="6" id="KW-0325">Glycoprotein</keyword>
<keyword evidence="4 10" id="KW-0378">Hydrolase</keyword>
<proteinExistence type="inferred from homology"/>
<evidence type="ECO:0000256" key="8">
    <source>
        <dbReference type="ARBA" id="ARBA00023295"/>
    </source>
</evidence>
<name>A0A9W9P0Q0_PENCI</name>
<sequence>MTMMLFEFFLLKDLSALISSFISEYKPGDQNAFAQIGFPGLTGNSTTHLQARDAATGYRSVAYFVNWAIYGRNYNPQDLPAQSLTHVLYAFANVRSDTGEVYMSDSWSDIEKHYPGDSWSDTGNNVYGCIKQLFLLKKQNRKLKVLLSIGGWTYSSSFAGPLSTDSGRAKFASSAVALVRDFGFDGLDIDWEYPADSNQAANFVATLQTLRSALDSYSAQYANNYHFLITVACPAGPSHYQQLSIAQMDQYLDFWNLMAYDYSGSWDSIAGHDANIYPSSGNPASTPFNTDQAISYYISHGVSANKIVLGMPLYGRSFMNTAGPGTSFNGVGSGSWENGVWDYKALPLAGASVNYDSSLVASWSYDSSQRMMVSYDTPQVAQVKAQYIQSKGLGGGMWWESSSDKSGSDSLISTVVNSFGGTGNLDQSQNQLSYPASSYDNLKAGFPSN</sequence>
<dbReference type="GO" id="GO:0008843">
    <property type="term" value="F:endochitinase activity"/>
    <property type="evidence" value="ECO:0007669"/>
    <property type="project" value="UniProtKB-EC"/>
</dbReference>
<gene>
    <name evidence="13" type="ORF">N7469_006441</name>
</gene>
<evidence type="ECO:0000256" key="4">
    <source>
        <dbReference type="ARBA" id="ARBA00022801"/>
    </source>
</evidence>
<dbReference type="InterPro" id="IPR050314">
    <property type="entry name" value="Glycosyl_Hydrlase_18"/>
</dbReference>
<dbReference type="AlphaFoldDB" id="A0A9W9P0Q0"/>
<dbReference type="PROSITE" id="PS51910">
    <property type="entry name" value="GH18_2"/>
    <property type="match status" value="1"/>
</dbReference>
<dbReference type="EMBL" id="JAPQKT010000005">
    <property type="protein sequence ID" value="KAJ5231853.1"/>
    <property type="molecule type" value="Genomic_DNA"/>
</dbReference>
<comment type="similarity">
    <text evidence="2">Belongs to the glycosyl hydrolase 18 family. Chitinase class V subfamily.</text>
</comment>
<dbReference type="PROSITE" id="PS01095">
    <property type="entry name" value="GH18_1"/>
    <property type="match status" value="1"/>
</dbReference>
<dbReference type="GO" id="GO:0008061">
    <property type="term" value="F:chitin binding"/>
    <property type="evidence" value="ECO:0007669"/>
    <property type="project" value="InterPro"/>
</dbReference>
<evidence type="ECO:0000256" key="3">
    <source>
        <dbReference type="ARBA" id="ARBA00012729"/>
    </source>
</evidence>
<keyword evidence="14" id="KW-1185">Reference proteome</keyword>
<evidence type="ECO:0000256" key="7">
    <source>
        <dbReference type="ARBA" id="ARBA00023277"/>
    </source>
</evidence>
<keyword evidence="7" id="KW-0119">Carbohydrate metabolism</keyword>
<comment type="catalytic activity">
    <reaction evidence="1">
        <text>Random endo-hydrolysis of N-acetyl-beta-D-glucosaminide (1-&gt;4)-beta-linkages in chitin and chitodextrins.</text>
        <dbReference type="EC" id="3.2.1.14"/>
    </reaction>
</comment>
<dbReference type="FunFam" id="3.20.20.80:FF:000095">
    <property type="entry name" value="Endochitinase B1"/>
    <property type="match status" value="1"/>
</dbReference>
<dbReference type="InterPro" id="IPR029070">
    <property type="entry name" value="Chitinase_insertion_sf"/>
</dbReference>
<evidence type="ECO:0000256" key="9">
    <source>
        <dbReference type="ARBA" id="ARBA00023326"/>
    </source>
</evidence>
<dbReference type="SUPFAM" id="SSF51445">
    <property type="entry name" value="(Trans)glycosidases"/>
    <property type="match status" value="1"/>
</dbReference>